<evidence type="ECO:0008006" key="4">
    <source>
        <dbReference type="Google" id="ProtNLM"/>
    </source>
</evidence>
<keyword evidence="1" id="KW-1133">Transmembrane helix</keyword>
<keyword evidence="3" id="KW-1185">Reference proteome</keyword>
<keyword evidence="1" id="KW-0812">Transmembrane</keyword>
<evidence type="ECO:0000313" key="2">
    <source>
        <dbReference type="EMBL" id="KAK1740315.1"/>
    </source>
</evidence>
<evidence type="ECO:0000256" key="1">
    <source>
        <dbReference type="SAM" id="Phobius"/>
    </source>
</evidence>
<organism evidence="2 3">
    <name type="scientific">Skeletonema marinoi</name>
    <dbReference type="NCBI Taxonomy" id="267567"/>
    <lineage>
        <taxon>Eukaryota</taxon>
        <taxon>Sar</taxon>
        <taxon>Stramenopiles</taxon>
        <taxon>Ochrophyta</taxon>
        <taxon>Bacillariophyta</taxon>
        <taxon>Coscinodiscophyceae</taxon>
        <taxon>Thalassiosirophycidae</taxon>
        <taxon>Thalassiosirales</taxon>
        <taxon>Skeletonemataceae</taxon>
        <taxon>Skeletonema</taxon>
        <taxon>Skeletonema marinoi-dohrnii complex</taxon>
    </lineage>
</organism>
<reference evidence="2" key="1">
    <citation type="submission" date="2023-06" db="EMBL/GenBank/DDBJ databases">
        <title>Survivors Of The Sea: Transcriptome response of Skeletonema marinoi to long-term dormancy.</title>
        <authorList>
            <person name="Pinder M.I.M."/>
            <person name="Kourtchenko O."/>
            <person name="Robertson E.K."/>
            <person name="Larsson T."/>
            <person name="Maumus F."/>
            <person name="Osuna-Cruz C.M."/>
            <person name="Vancaester E."/>
            <person name="Stenow R."/>
            <person name="Vandepoele K."/>
            <person name="Ploug H."/>
            <person name="Bruchert V."/>
            <person name="Godhe A."/>
            <person name="Topel M."/>
        </authorList>
    </citation>
    <scope>NUCLEOTIDE SEQUENCE</scope>
    <source>
        <strain evidence="2">R05AC</strain>
    </source>
</reference>
<dbReference type="AlphaFoldDB" id="A0AAD8Y840"/>
<name>A0AAD8Y840_9STRA</name>
<feature type="transmembrane region" description="Helical" evidence="1">
    <location>
        <begin position="7"/>
        <end position="25"/>
    </location>
</feature>
<keyword evidence="1" id="KW-0472">Membrane</keyword>
<gene>
    <name evidence="2" type="ORF">QTG54_009265</name>
</gene>
<dbReference type="EMBL" id="JATAAI010000016">
    <property type="protein sequence ID" value="KAK1740315.1"/>
    <property type="molecule type" value="Genomic_DNA"/>
</dbReference>
<dbReference type="Gene3D" id="3.40.390.10">
    <property type="entry name" value="Collagenase (Catalytic Domain)"/>
    <property type="match status" value="1"/>
</dbReference>
<comment type="caution">
    <text evidence="2">The sequence shown here is derived from an EMBL/GenBank/DDBJ whole genome shotgun (WGS) entry which is preliminary data.</text>
</comment>
<proteinExistence type="predicted"/>
<sequence length="288" mass="32470">MGKIISGITSLLLLGGIGIALWYFLGKPENLSEAKDGLGDAYNKTKDQIDKFDFGDVLEDLSDLDWGQFFNDDPFAGNSTVTLWDEQFIERDDGGLQLTLVNSLSADWQEEFEVAVADWSMSDALTLDVVVEPVDDAWDNDKKCKRQDDKMVVCNGNFGDTGWVGINENEVLRGRIISSVAKMNEYYLNKADFDHRRFTMCHEIGHGFGLPHTDENPYNKNLNDCLDYTDNPSSNVLPGEVNMIKLQEVYLATEREKRLLRRVENKDGSVTETIGWMINEDEAEASSL</sequence>
<protein>
    <recommendedName>
        <fullName evidence="4">Peptidase M10 metallopeptidase domain-containing protein</fullName>
    </recommendedName>
</protein>
<dbReference type="GO" id="GO:0008237">
    <property type="term" value="F:metallopeptidase activity"/>
    <property type="evidence" value="ECO:0007669"/>
    <property type="project" value="InterPro"/>
</dbReference>
<evidence type="ECO:0000313" key="3">
    <source>
        <dbReference type="Proteomes" id="UP001224775"/>
    </source>
</evidence>
<dbReference type="InterPro" id="IPR024079">
    <property type="entry name" value="MetalloPept_cat_dom_sf"/>
</dbReference>
<accession>A0AAD8Y840</accession>
<dbReference type="SUPFAM" id="SSF55486">
    <property type="entry name" value="Metalloproteases ('zincins'), catalytic domain"/>
    <property type="match status" value="1"/>
</dbReference>
<dbReference type="Proteomes" id="UP001224775">
    <property type="component" value="Unassembled WGS sequence"/>
</dbReference>